<dbReference type="PIRSF" id="PIRSF028103">
    <property type="entry name" value="GcvR"/>
    <property type="match status" value="1"/>
</dbReference>
<keyword evidence="1" id="KW-0963">Cytoplasm</keyword>
<comment type="subcellular location">
    <subcellularLocation>
        <location evidence="1">Cytoplasm</location>
    </subcellularLocation>
</comment>
<dbReference type="eggNOG" id="COG2716">
    <property type="taxonomic scope" value="Bacteria"/>
</dbReference>
<dbReference type="AlphaFoldDB" id="A0A090QTG1"/>
<dbReference type="Gene3D" id="3.30.70.260">
    <property type="match status" value="2"/>
</dbReference>
<dbReference type="PANTHER" id="PTHR34875:SF6">
    <property type="entry name" value="UPF0237 PROTEIN MJ1558"/>
    <property type="match status" value="1"/>
</dbReference>
<protein>
    <recommendedName>
        <fullName evidence="1">Glycine cleavage system transcriptional repressor</fullName>
    </recommendedName>
</protein>
<name>A0A090QTG1_9GAMM</name>
<gene>
    <name evidence="3" type="ORF">JCM19237_613</name>
</gene>
<dbReference type="STRING" id="754436.JCM19237_613"/>
<keyword evidence="1" id="KW-0804">Transcription</keyword>
<evidence type="ECO:0000313" key="3">
    <source>
        <dbReference type="EMBL" id="GAL05523.1"/>
    </source>
</evidence>
<evidence type="ECO:0000259" key="2">
    <source>
        <dbReference type="PROSITE" id="PS51671"/>
    </source>
</evidence>
<evidence type="ECO:0000313" key="4">
    <source>
        <dbReference type="Proteomes" id="UP000029227"/>
    </source>
</evidence>
<dbReference type="Proteomes" id="UP000029227">
    <property type="component" value="Unassembled WGS sequence"/>
</dbReference>
<dbReference type="Pfam" id="PF13740">
    <property type="entry name" value="ACT_6"/>
    <property type="match status" value="1"/>
</dbReference>
<dbReference type="InterPro" id="IPR016867">
    <property type="entry name" value="GcvR"/>
</dbReference>
<dbReference type="PANTHER" id="PTHR34875">
    <property type="entry name" value="UPF0237 PROTEIN MJ1558"/>
    <property type="match status" value="1"/>
</dbReference>
<dbReference type="SUPFAM" id="SSF55021">
    <property type="entry name" value="ACT-like"/>
    <property type="match status" value="1"/>
</dbReference>
<feature type="domain" description="ACT" evidence="2">
    <location>
        <begin position="109"/>
        <end position="188"/>
    </location>
</feature>
<comment type="caution">
    <text evidence="3">The sequence shown here is derived from an EMBL/GenBank/DDBJ whole genome shotgun (WGS) entry which is preliminary data.</text>
</comment>
<proteinExistence type="predicted"/>
<sequence>MGQGLLGWKGNSGLLRGTRMNTQLTITLAGEDHPQLINVLAAKTHALGGKWLISKINRLDNQVVGIIKIDIPADAVSDLKHAFLEQHALDIRVIDTPSQAEIMPTHPVTLKVEANDRPGLVHDLSRILDDIGIGIVNIENRRIGVPDLGKTLFFAEFQLNVSEEIDLEQLIDAMQQVDDGLLVKIVEPA</sequence>
<dbReference type="EMBL" id="BBMN01000007">
    <property type="protein sequence ID" value="GAL05523.1"/>
    <property type="molecule type" value="Genomic_DNA"/>
</dbReference>
<keyword evidence="1" id="KW-0678">Repressor</keyword>
<dbReference type="GO" id="GO:0005737">
    <property type="term" value="C:cytoplasm"/>
    <property type="evidence" value="ECO:0007669"/>
    <property type="project" value="UniProtKB-SubCell"/>
</dbReference>
<accession>A0A090QTG1</accession>
<dbReference type="InterPro" id="IPR002912">
    <property type="entry name" value="ACT_dom"/>
</dbReference>
<dbReference type="InterPro" id="IPR045865">
    <property type="entry name" value="ACT-like_dom_sf"/>
</dbReference>
<dbReference type="GO" id="GO:0006355">
    <property type="term" value="P:regulation of DNA-templated transcription"/>
    <property type="evidence" value="ECO:0007669"/>
    <property type="project" value="UniProtKB-UniRule"/>
</dbReference>
<dbReference type="Pfam" id="PF13291">
    <property type="entry name" value="ACT_4"/>
    <property type="match status" value="1"/>
</dbReference>
<evidence type="ECO:0000256" key="1">
    <source>
        <dbReference type="PIRNR" id="PIRNR028103"/>
    </source>
</evidence>
<dbReference type="PROSITE" id="PS51671">
    <property type="entry name" value="ACT"/>
    <property type="match status" value="1"/>
</dbReference>
<dbReference type="InterPro" id="IPR050990">
    <property type="entry name" value="UPF0237/GcvR_regulator"/>
</dbReference>
<organism evidence="3 4">
    <name type="scientific">Photobacterium aphoticum</name>
    <dbReference type="NCBI Taxonomy" id="754436"/>
    <lineage>
        <taxon>Bacteria</taxon>
        <taxon>Pseudomonadati</taxon>
        <taxon>Pseudomonadota</taxon>
        <taxon>Gammaproteobacteria</taxon>
        <taxon>Vibrionales</taxon>
        <taxon>Vibrionaceae</taxon>
        <taxon>Photobacterium</taxon>
    </lineage>
</organism>
<reference evidence="3 4" key="1">
    <citation type="journal article" date="2014" name="Genome Announc.">
        <title>Draft Genome Sequences of Two Vibrionaceae Species, Vibrio ponticus C121 and Photobacterium aphoticum C119, Isolated as Coral Reef Microbiota.</title>
        <authorList>
            <person name="Al-saari N."/>
            <person name="Meirelles P.M."/>
            <person name="Mino S."/>
            <person name="Suda W."/>
            <person name="Oshima K."/>
            <person name="Hattori M."/>
            <person name="Ohkuma M."/>
            <person name="Thompson F.L."/>
            <person name="Gomez-Gil B."/>
            <person name="Sawabe T."/>
            <person name="Sawabe T."/>
        </authorList>
    </citation>
    <scope>NUCLEOTIDE SEQUENCE [LARGE SCALE GENOMIC DNA]</scope>
    <source>
        <strain evidence="3 4">JCM 19237</strain>
    </source>
</reference>